<evidence type="ECO:0000313" key="2">
    <source>
        <dbReference type="WBParaSite" id="JU765_v2.g19508.t1"/>
    </source>
</evidence>
<name>A0AC34QU35_9BILA</name>
<sequence length="244" mass="27521">MTKLLLECPKYHTTLRTLCGGINDASCPRSYKCLPSRFDPDVEICCKPNSTIIYPEPDTAFRDNFIVPEHLPYSPKTTVQLQFKSLQMSIGQLISADDVDELLFQPPTIFGFQGDESKLYTLLLFGYPRNAPAFLNQPNKAILYWLVNNATPFNGTLYSPGNKRSTGRETSAYIRPMNNEKPYGIHTMVLVIFEQHDEIIGKTDLRVNQNSNEFVVKQWLDDFTGQIDSTPVAGNFYGFTSAGV</sequence>
<dbReference type="WBParaSite" id="JU765_v2.g19508.t1">
    <property type="protein sequence ID" value="JU765_v2.g19508.t1"/>
    <property type="gene ID" value="JU765_v2.g19508"/>
</dbReference>
<reference evidence="2" key="1">
    <citation type="submission" date="2022-11" db="UniProtKB">
        <authorList>
            <consortium name="WormBaseParasite"/>
        </authorList>
    </citation>
    <scope>IDENTIFICATION</scope>
</reference>
<dbReference type="Proteomes" id="UP000887576">
    <property type="component" value="Unplaced"/>
</dbReference>
<evidence type="ECO:0000313" key="1">
    <source>
        <dbReference type="Proteomes" id="UP000887576"/>
    </source>
</evidence>
<protein>
    <submittedName>
        <fullName evidence="2">Uncharacterized protein</fullName>
    </submittedName>
</protein>
<organism evidence="1 2">
    <name type="scientific">Panagrolaimus sp. JU765</name>
    <dbReference type="NCBI Taxonomy" id="591449"/>
    <lineage>
        <taxon>Eukaryota</taxon>
        <taxon>Metazoa</taxon>
        <taxon>Ecdysozoa</taxon>
        <taxon>Nematoda</taxon>
        <taxon>Chromadorea</taxon>
        <taxon>Rhabditida</taxon>
        <taxon>Tylenchina</taxon>
        <taxon>Panagrolaimomorpha</taxon>
        <taxon>Panagrolaimoidea</taxon>
        <taxon>Panagrolaimidae</taxon>
        <taxon>Panagrolaimus</taxon>
    </lineage>
</organism>
<accession>A0AC34QU35</accession>
<proteinExistence type="predicted"/>